<dbReference type="Proteomes" id="UP000226192">
    <property type="component" value="Unassembled WGS sequence"/>
</dbReference>
<evidence type="ECO:0000256" key="4">
    <source>
        <dbReference type="ARBA" id="ARBA00022801"/>
    </source>
</evidence>
<dbReference type="AlphaFoldDB" id="A0A2C5XZZ7"/>
<dbReference type="Pfam" id="PF05577">
    <property type="entry name" value="Peptidase_S28"/>
    <property type="match status" value="2"/>
</dbReference>
<sequence length="538" mass="60112">MAVFALLAALIGLATAQSASPDSPSPSASRIKAYNLSVPVDHFHNESRYEPHSADVFNLRYWLDTSNYKPGGPVIVLHSGETSSQDRLPYLDHGIVPELTAATGGVGLVLEHRYYGTSYPTANITTQSLRFLTSEQALADTAYFAQHVSFPGLEHVPLTASHAPWIIYGGSYAGALAALARKLYPDVFWGAISSSGVTAAIDDYWQYFEAARHAAPGDCSDSLQRLVHVIDGHLCSGDEARAKQLKELFGLGELWNDEFADTIKAGIEGLQSTNWDPDEDDGTLGLFCAAITSDARLFASTAHLMPRVRDAVLFVYGDTGDDVLSHESLVARMLNYIGFVRDSVRKSRRELCKNKTQRECYSARLLKDDTEISDSWFRSWTYQTCTQWGYFVTGTGVPHDRLPLVSRALTYEYATVLCRRFFNITSPPDVESINRHGGFEFSYPRLAIIDGAQDPWREATPHALGHNVGRKSTVTEPFMLIDWGVHHWDEYGLAWAERGRWEGLPPRQVAEAQRKEVWFVRAWLEEWKGRVVREVGEI</sequence>
<keyword evidence="8" id="KW-1185">Reference proteome</keyword>
<dbReference type="FunFam" id="3.40.50.1820:FF:000251">
    <property type="entry name" value="Extracelular serine carboxypeptidase, putative"/>
    <property type="match status" value="1"/>
</dbReference>
<dbReference type="PANTHER" id="PTHR11010:SF117">
    <property type="entry name" value="SERINE PROTEASE 16"/>
    <property type="match status" value="1"/>
</dbReference>
<dbReference type="Gene3D" id="3.40.50.1820">
    <property type="entry name" value="alpha/beta hydrolase"/>
    <property type="match status" value="2"/>
</dbReference>
<dbReference type="EMBL" id="NJET01000121">
    <property type="protein sequence ID" value="PHH60973.1"/>
    <property type="molecule type" value="Genomic_DNA"/>
</dbReference>
<evidence type="ECO:0000256" key="1">
    <source>
        <dbReference type="ARBA" id="ARBA00011079"/>
    </source>
</evidence>
<dbReference type="InterPro" id="IPR029058">
    <property type="entry name" value="AB_hydrolase_fold"/>
</dbReference>
<organism evidence="7 8">
    <name type="scientific">Ophiocordyceps australis</name>
    <dbReference type="NCBI Taxonomy" id="1399860"/>
    <lineage>
        <taxon>Eukaryota</taxon>
        <taxon>Fungi</taxon>
        <taxon>Dikarya</taxon>
        <taxon>Ascomycota</taxon>
        <taxon>Pezizomycotina</taxon>
        <taxon>Sordariomycetes</taxon>
        <taxon>Hypocreomycetidae</taxon>
        <taxon>Hypocreales</taxon>
        <taxon>Ophiocordycipitaceae</taxon>
        <taxon>Ophiocordyceps</taxon>
    </lineage>
</organism>
<evidence type="ECO:0008006" key="9">
    <source>
        <dbReference type="Google" id="ProtNLM"/>
    </source>
</evidence>
<name>A0A2C5XZZ7_9HYPO</name>
<feature type="chain" id="PRO_5013084138" description="Serine carboxypeptidase S28" evidence="6">
    <location>
        <begin position="17"/>
        <end position="538"/>
    </location>
</feature>
<dbReference type="GO" id="GO:0070008">
    <property type="term" value="F:serine-type exopeptidase activity"/>
    <property type="evidence" value="ECO:0007669"/>
    <property type="project" value="InterPro"/>
</dbReference>
<reference evidence="7 8" key="1">
    <citation type="submission" date="2017-06" db="EMBL/GenBank/DDBJ databases">
        <title>Ant-infecting Ophiocordyceps genomes reveal a high diversity of potential behavioral manipulation genes and a possible major role for enterotoxins.</title>
        <authorList>
            <person name="De Bekker C."/>
            <person name="Evans H.C."/>
            <person name="Brachmann A."/>
            <person name="Hughes D.P."/>
        </authorList>
    </citation>
    <scope>NUCLEOTIDE SEQUENCE [LARGE SCALE GENOMIC DNA]</scope>
    <source>
        <strain evidence="7 8">Map64</strain>
    </source>
</reference>
<dbReference type="OrthoDB" id="1735038at2759"/>
<evidence type="ECO:0000313" key="7">
    <source>
        <dbReference type="EMBL" id="PHH60973.1"/>
    </source>
</evidence>
<proteinExistence type="inferred from homology"/>
<evidence type="ECO:0000256" key="5">
    <source>
        <dbReference type="ARBA" id="ARBA00023180"/>
    </source>
</evidence>
<evidence type="ECO:0000256" key="2">
    <source>
        <dbReference type="ARBA" id="ARBA00022670"/>
    </source>
</evidence>
<dbReference type="InterPro" id="IPR008758">
    <property type="entry name" value="Peptidase_S28"/>
</dbReference>
<evidence type="ECO:0000256" key="6">
    <source>
        <dbReference type="SAM" id="SignalP"/>
    </source>
</evidence>
<feature type="signal peptide" evidence="6">
    <location>
        <begin position="1"/>
        <end position="16"/>
    </location>
</feature>
<evidence type="ECO:0000313" key="8">
    <source>
        <dbReference type="Proteomes" id="UP000226192"/>
    </source>
</evidence>
<keyword evidence="3 6" id="KW-0732">Signal</keyword>
<dbReference type="GO" id="GO:0008239">
    <property type="term" value="F:dipeptidyl-peptidase activity"/>
    <property type="evidence" value="ECO:0007669"/>
    <property type="project" value="TreeGrafter"/>
</dbReference>
<comment type="similarity">
    <text evidence="1">Belongs to the peptidase S28 family.</text>
</comment>
<evidence type="ECO:0000256" key="3">
    <source>
        <dbReference type="ARBA" id="ARBA00022729"/>
    </source>
</evidence>
<accession>A0A2C5XZZ7</accession>
<keyword evidence="5" id="KW-0325">Glycoprotein</keyword>
<keyword evidence="4" id="KW-0378">Hydrolase</keyword>
<protein>
    <recommendedName>
        <fullName evidence="9">Serine carboxypeptidase S28</fullName>
    </recommendedName>
</protein>
<comment type="caution">
    <text evidence="7">The sequence shown here is derived from an EMBL/GenBank/DDBJ whole genome shotgun (WGS) entry which is preliminary data.</text>
</comment>
<dbReference type="GO" id="GO:0006508">
    <property type="term" value="P:proteolysis"/>
    <property type="evidence" value="ECO:0007669"/>
    <property type="project" value="UniProtKB-KW"/>
</dbReference>
<gene>
    <name evidence="7" type="ORF">CDD81_988</name>
</gene>
<keyword evidence="2" id="KW-0645">Protease</keyword>
<dbReference type="PANTHER" id="PTHR11010">
    <property type="entry name" value="PROTEASE S28 PRO-X CARBOXYPEPTIDASE-RELATED"/>
    <property type="match status" value="1"/>
</dbReference>
<dbReference type="SUPFAM" id="SSF53474">
    <property type="entry name" value="alpha/beta-Hydrolases"/>
    <property type="match status" value="1"/>
</dbReference>